<accession>A0AAV5T482</accession>
<dbReference type="SUPFAM" id="SSF54001">
    <property type="entry name" value="Cysteine proteinases"/>
    <property type="match status" value="1"/>
</dbReference>
<dbReference type="Pfam" id="PF08246">
    <property type="entry name" value="Inhibitor_I29"/>
    <property type="match status" value="1"/>
</dbReference>
<dbReference type="AlphaFoldDB" id="A0AAV5T482"/>
<feature type="non-terminal residue" evidence="2">
    <location>
        <position position="90"/>
    </location>
</feature>
<evidence type="ECO:0000259" key="1">
    <source>
        <dbReference type="Pfam" id="PF08246"/>
    </source>
</evidence>
<dbReference type="Gene3D" id="3.90.70.10">
    <property type="entry name" value="Cysteine proteinases"/>
    <property type="match status" value="1"/>
</dbReference>
<name>A0AAV5T482_9BILA</name>
<feature type="non-terminal residue" evidence="2">
    <location>
        <position position="1"/>
    </location>
</feature>
<proteinExistence type="predicted"/>
<comment type="caution">
    <text evidence="2">The sequence shown here is derived from an EMBL/GenBank/DDBJ whole genome shotgun (WGS) entry which is preliminary data.</text>
</comment>
<organism evidence="2 3">
    <name type="scientific">Pristionchus entomophagus</name>
    <dbReference type="NCBI Taxonomy" id="358040"/>
    <lineage>
        <taxon>Eukaryota</taxon>
        <taxon>Metazoa</taxon>
        <taxon>Ecdysozoa</taxon>
        <taxon>Nematoda</taxon>
        <taxon>Chromadorea</taxon>
        <taxon>Rhabditida</taxon>
        <taxon>Rhabditina</taxon>
        <taxon>Diplogasteromorpha</taxon>
        <taxon>Diplogasteroidea</taxon>
        <taxon>Neodiplogasteridae</taxon>
        <taxon>Pristionchus</taxon>
    </lineage>
</organism>
<reference evidence="2" key="1">
    <citation type="submission" date="2023-10" db="EMBL/GenBank/DDBJ databases">
        <title>Genome assembly of Pristionchus species.</title>
        <authorList>
            <person name="Yoshida K."/>
            <person name="Sommer R.J."/>
        </authorList>
    </citation>
    <scope>NUCLEOTIDE SEQUENCE</scope>
    <source>
        <strain evidence="2">RS0144</strain>
    </source>
</reference>
<gene>
    <name evidence="2" type="ORF">PENTCL1PPCAC_9514</name>
</gene>
<evidence type="ECO:0000313" key="3">
    <source>
        <dbReference type="Proteomes" id="UP001432027"/>
    </source>
</evidence>
<dbReference type="InterPro" id="IPR038765">
    <property type="entry name" value="Papain-like_cys_pep_sf"/>
</dbReference>
<dbReference type="InterPro" id="IPR013201">
    <property type="entry name" value="Prot_inhib_I29"/>
</dbReference>
<protein>
    <recommendedName>
        <fullName evidence="1">Cathepsin propeptide inhibitor domain-containing protein</fullName>
    </recommendedName>
</protein>
<keyword evidence="3" id="KW-1185">Reference proteome</keyword>
<dbReference type="EMBL" id="BTSX01000003">
    <property type="protein sequence ID" value="GMS87339.1"/>
    <property type="molecule type" value="Genomic_DNA"/>
</dbReference>
<sequence length="90" mass="10532">LLSSLALGNANPLLKLVLTTEAMYKIQLHNLNPNRTYDMVFTKFSDQTPEEYKMSHGRRMTSVLPKSTYEWSENDYVPDSFAWRDKELFP</sequence>
<evidence type="ECO:0000313" key="2">
    <source>
        <dbReference type="EMBL" id="GMS87339.1"/>
    </source>
</evidence>
<feature type="domain" description="Cathepsin propeptide inhibitor" evidence="1">
    <location>
        <begin position="23"/>
        <end position="52"/>
    </location>
</feature>
<dbReference type="Proteomes" id="UP001432027">
    <property type="component" value="Unassembled WGS sequence"/>
</dbReference>